<accession>A0A0G0QNL0</accession>
<name>A0A0G0QNL0_9BACT</name>
<sequence length="78" mass="9095">MITNTISAFEAPRQRSSFFLEDSDEPGMATSYQKRTIYRLLCENMEDGEGREVNINQIPYVSEDEASIWIKELENSIW</sequence>
<dbReference type="Proteomes" id="UP000034301">
    <property type="component" value="Unassembled WGS sequence"/>
</dbReference>
<evidence type="ECO:0000313" key="1">
    <source>
        <dbReference type="EMBL" id="KKR42014.1"/>
    </source>
</evidence>
<gene>
    <name evidence="1" type="ORF">UT78_C0018G0016</name>
</gene>
<protein>
    <submittedName>
        <fullName evidence="1">Uncharacterized protein</fullName>
    </submittedName>
</protein>
<dbReference type="AlphaFoldDB" id="A0A0G0QNL0"/>
<comment type="caution">
    <text evidence="1">The sequence shown here is derived from an EMBL/GenBank/DDBJ whole genome shotgun (WGS) entry which is preliminary data.</text>
</comment>
<organism evidence="1 2">
    <name type="scientific">Candidatus Nomurabacteria bacterium GW2011_GWF2_40_12</name>
    <dbReference type="NCBI Taxonomy" id="1618776"/>
    <lineage>
        <taxon>Bacteria</taxon>
        <taxon>Candidatus Nomuraibacteriota</taxon>
    </lineage>
</organism>
<dbReference type="EMBL" id="LBYC01000018">
    <property type="protein sequence ID" value="KKR42014.1"/>
    <property type="molecule type" value="Genomic_DNA"/>
</dbReference>
<reference evidence="1 2" key="1">
    <citation type="journal article" date="2015" name="Nature">
        <title>rRNA introns, odd ribosomes, and small enigmatic genomes across a large radiation of phyla.</title>
        <authorList>
            <person name="Brown C.T."/>
            <person name="Hug L.A."/>
            <person name="Thomas B.C."/>
            <person name="Sharon I."/>
            <person name="Castelle C.J."/>
            <person name="Singh A."/>
            <person name="Wilkins M.J."/>
            <person name="Williams K.H."/>
            <person name="Banfield J.F."/>
        </authorList>
    </citation>
    <scope>NUCLEOTIDE SEQUENCE [LARGE SCALE GENOMIC DNA]</scope>
</reference>
<evidence type="ECO:0000313" key="2">
    <source>
        <dbReference type="Proteomes" id="UP000034301"/>
    </source>
</evidence>
<proteinExistence type="predicted"/>